<dbReference type="GO" id="GO:0016020">
    <property type="term" value="C:membrane"/>
    <property type="evidence" value="ECO:0007669"/>
    <property type="project" value="InterPro"/>
</dbReference>
<evidence type="ECO:0000256" key="5">
    <source>
        <dbReference type="ARBA" id="ARBA00023157"/>
    </source>
</evidence>
<comment type="caution">
    <text evidence="9">The sequence shown here is derived from an EMBL/GenBank/DDBJ whole genome shotgun (WGS) entry which is preliminary data.</text>
</comment>
<dbReference type="InterPro" id="IPR012341">
    <property type="entry name" value="6hp_glycosidase-like_sf"/>
</dbReference>
<dbReference type="GO" id="GO:0005783">
    <property type="term" value="C:endoplasmic reticulum"/>
    <property type="evidence" value="ECO:0007669"/>
    <property type="project" value="TreeGrafter"/>
</dbReference>
<gene>
    <name evidence="9" type="ORF">H0H81_007097</name>
</gene>
<evidence type="ECO:0000313" key="9">
    <source>
        <dbReference type="EMBL" id="KAG5633527.1"/>
    </source>
</evidence>
<accession>A0A9P7FL37</accession>
<feature type="binding site" evidence="6">
    <location>
        <position position="291"/>
    </location>
    <ligand>
        <name>Ca(2+)</name>
        <dbReference type="ChEBI" id="CHEBI:29108"/>
    </ligand>
</feature>
<dbReference type="GO" id="GO:0005975">
    <property type="term" value="P:carbohydrate metabolic process"/>
    <property type="evidence" value="ECO:0007669"/>
    <property type="project" value="InterPro"/>
</dbReference>
<sequence>MELLYELDPKDGLFAMRWSNEGIPLDTDYSVGGGVDSGYEYMLKQYLLSGDMKALKQYLKSTDGVINTLLYTTPTRELLYVGSIYNGTQMHVLEHLACFLPGILALGAHAIPAPLMPDKTRELHRWAAAGLAYTCYTSYVDQKSGLGPDQMEMTPGAKWIDSVTKWEQDGRPGGVPPGMREVAWTRPVGPREYVGTGDPYVLRPETIESLYVMWKTTGEVKWRERGYDIFSAIERNARTRYGYACVDNLDSDYLYLINDMPSFFLAETLKYLYLLFDDTNAYPFEKWVFNTEAHPLPVFEWTPSEKKAFNITA</sequence>
<keyword evidence="8" id="KW-0326">Glycosidase</keyword>
<comment type="similarity">
    <text evidence="3 8">Belongs to the glycosyl hydrolase 47 family.</text>
</comment>
<comment type="cofactor">
    <cofactor evidence="1 6">
        <name>Ca(2+)</name>
        <dbReference type="ChEBI" id="CHEBI:29108"/>
    </cofactor>
</comment>
<keyword evidence="6" id="KW-0479">Metal-binding</keyword>
<dbReference type="AlphaFoldDB" id="A0A9P7FL37"/>
<dbReference type="Gene3D" id="1.50.10.10">
    <property type="match status" value="1"/>
</dbReference>
<dbReference type="InterPro" id="IPR050749">
    <property type="entry name" value="Glycosyl_Hydrolase_47"/>
</dbReference>
<dbReference type="PRINTS" id="PR00747">
    <property type="entry name" value="GLYHDRLASE47"/>
</dbReference>
<comment type="pathway">
    <text evidence="2">Protein modification; protein glycosylation.</text>
</comment>
<evidence type="ECO:0000256" key="7">
    <source>
        <dbReference type="PIRSR" id="PIRSR601382-3"/>
    </source>
</evidence>
<dbReference type="OrthoDB" id="8118055at2759"/>
<dbReference type="GO" id="GO:0004571">
    <property type="term" value="F:mannosyl-oligosaccharide 1,2-alpha-mannosidase activity"/>
    <property type="evidence" value="ECO:0007669"/>
    <property type="project" value="InterPro"/>
</dbReference>
<keyword evidence="6" id="KW-0106">Calcium</keyword>
<evidence type="ECO:0000256" key="6">
    <source>
        <dbReference type="PIRSR" id="PIRSR601382-2"/>
    </source>
</evidence>
<dbReference type="InterPro" id="IPR036026">
    <property type="entry name" value="Seven-hairpin_glycosidases"/>
</dbReference>
<dbReference type="Proteomes" id="UP000717328">
    <property type="component" value="Unassembled WGS sequence"/>
</dbReference>
<keyword evidence="10" id="KW-1185">Reference proteome</keyword>
<protein>
    <recommendedName>
        <fullName evidence="8">alpha-1,2-Mannosidase</fullName>
        <ecNumber evidence="8">3.2.1.-</ecNumber>
    </recommendedName>
</protein>
<organism evidence="9 10">
    <name type="scientific">Sphagnurus paluster</name>
    <dbReference type="NCBI Taxonomy" id="117069"/>
    <lineage>
        <taxon>Eukaryota</taxon>
        <taxon>Fungi</taxon>
        <taxon>Dikarya</taxon>
        <taxon>Basidiomycota</taxon>
        <taxon>Agaricomycotina</taxon>
        <taxon>Agaricomycetes</taxon>
        <taxon>Agaricomycetidae</taxon>
        <taxon>Agaricales</taxon>
        <taxon>Tricholomatineae</taxon>
        <taxon>Lyophyllaceae</taxon>
        <taxon>Sphagnurus</taxon>
    </lineage>
</organism>
<evidence type="ECO:0000256" key="2">
    <source>
        <dbReference type="ARBA" id="ARBA00004922"/>
    </source>
</evidence>
<evidence type="ECO:0000256" key="8">
    <source>
        <dbReference type="RuleBase" id="RU361193"/>
    </source>
</evidence>
<evidence type="ECO:0000256" key="4">
    <source>
        <dbReference type="ARBA" id="ARBA00022801"/>
    </source>
</evidence>
<dbReference type="InterPro" id="IPR001382">
    <property type="entry name" value="Glyco_hydro_47"/>
</dbReference>
<reference evidence="9" key="2">
    <citation type="submission" date="2021-10" db="EMBL/GenBank/DDBJ databases">
        <title>Phylogenomics reveals ancestral predisposition of the termite-cultivated fungus Termitomyces towards a domesticated lifestyle.</title>
        <authorList>
            <person name="Auxier B."/>
            <person name="Grum-Grzhimaylo A."/>
            <person name="Cardenas M.E."/>
            <person name="Lodge J.D."/>
            <person name="Laessoe T."/>
            <person name="Pedersen O."/>
            <person name="Smith M.E."/>
            <person name="Kuyper T.W."/>
            <person name="Franco-Molano E.A."/>
            <person name="Baroni T.J."/>
            <person name="Aanen D.K."/>
        </authorList>
    </citation>
    <scope>NUCLEOTIDE SEQUENCE</scope>
    <source>
        <strain evidence="9">D49</strain>
    </source>
</reference>
<dbReference type="Pfam" id="PF01532">
    <property type="entry name" value="Glyco_hydro_47"/>
    <property type="match status" value="1"/>
</dbReference>
<dbReference type="EMBL" id="JABCKI010007583">
    <property type="protein sequence ID" value="KAG5633527.1"/>
    <property type="molecule type" value="Genomic_DNA"/>
</dbReference>
<keyword evidence="4 8" id="KW-0378">Hydrolase</keyword>
<proteinExistence type="inferred from homology"/>
<feature type="disulfide bond" evidence="7">
    <location>
        <begin position="98"/>
        <end position="135"/>
    </location>
</feature>
<dbReference type="SUPFAM" id="SSF48225">
    <property type="entry name" value="Seven-hairpin glycosidases"/>
    <property type="match status" value="1"/>
</dbReference>
<dbReference type="GO" id="GO:0036503">
    <property type="term" value="P:ERAD pathway"/>
    <property type="evidence" value="ECO:0007669"/>
    <property type="project" value="UniProtKB-ARBA"/>
</dbReference>
<dbReference type="EC" id="3.2.1.-" evidence="8"/>
<evidence type="ECO:0000313" key="10">
    <source>
        <dbReference type="Proteomes" id="UP000717328"/>
    </source>
</evidence>
<keyword evidence="5 7" id="KW-1015">Disulfide bond</keyword>
<name>A0A9P7FL37_9AGAR</name>
<dbReference type="PANTHER" id="PTHR11742">
    <property type="entry name" value="MANNOSYL-OLIGOSACCHARIDE ALPHA-1,2-MANNOSIDASE-RELATED"/>
    <property type="match status" value="1"/>
</dbReference>
<reference evidence="9" key="1">
    <citation type="submission" date="2021-02" db="EMBL/GenBank/DDBJ databases">
        <authorList>
            <person name="Nieuwenhuis M."/>
            <person name="Van De Peppel L.J.J."/>
        </authorList>
    </citation>
    <scope>NUCLEOTIDE SEQUENCE</scope>
    <source>
        <strain evidence="9">D49</strain>
    </source>
</reference>
<evidence type="ECO:0000256" key="1">
    <source>
        <dbReference type="ARBA" id="ARBA00001913"/>
    </source>
</evidence>
<dbReference type="GO" id="GO:0005509">
    <property type="term" value="F:calcium ion binding"/>
    <property type="evidence" value="ECO:0007669"/>
    <property type="project" value="InterPro"/>
</dbReference>
<evidence type="ECO:0000256" key="3">
    <source>
        <dbReference type="ARBA" id="ARBA00007658"/>
    </source>
</evidence>